<dbReference type="EMBL" id="JAKWFO010000014">
    <property type="protein sequence ID" value="KAI9632271.1"/>
    <property type="molecule type" value="Genomic_DNA"/>
</dbReference>
<dbReference type="GeneID" id="77730365"/>
<comment type="caution">
    <text evidence="2">The sequence shown here is derived from an EMBL/GenBank/DDBJ whole genome shotgun (WGS) entry which is preliminary data.</text>
</comment>
<evidence type="ECO:0000313" key="3">
    <source>
        <dbReference type="Proteomes" id="UP001164286"/>
    </source>
</evidence>
<reference evidence="2" key="1">
    <citation type="journal article" date="2022" name="G3 (Bethesda)">
        <title>High quality genome of the basidiomycete yeast Dioszegia hungarica PDD-24b-2 isolated from cloud water.</title>
        <authorList>
            <person name="Jarrige D."/>
            <person name="Haridas S."/>
            <person name="Bleykasten-Grosshans C."/>
            <person name="Joly M."/>
            <person name="Nadalig T."/>
            <person name="Sancelme M."/>
            <person name="Vuilleumier S."/>
            <person name="Grigoriev I.V."/>
            <person name="Amato P."/>
            <person name="Bringel F."/>
        </authorList>
    </citation>
    <scope>NUCLEOTIDE SEQUENCE</scope>
    <source>
        <strain evidence="2">PDD-24b-2</strain>
    </source>
</reference>
<dbReference type="RefSeq" id="XP_052942048.1">
    <property type="nucleotide sequence ID" value="XM_053091160.1"/>
</dbReference>
<evidence type="ECO:0000256" key="1">
    <source>
        <dbReference type="SAM" id="MobiDB-lite"/>
    </source>
</evidence>
<keyword evidence="3" id="KW-1185">Reference proteome</keyword>
<feature type="region of interest" description="Disordered" evidence="1">
    <location>
        <begin position="244"/>
        <end position="271"/>
    </location>
</feature>
<accession>A0AA38H268</accession>
<gene>
    <name evidence="2" type="ORF">MKK02DRAFT_40576</name>
</gene>
<protein>
    <submittedName>
        <fullName evidence="2">Uncharacterized protein</fullName>
    </submittedName>
</protein>
<proteinExistence type="predicted"/>
<sequence>MPRGSISGTLAPLQLDPQFGIGDFSLVSSDRYIFRVFSDAILSKGNTALSGAINTCLLIPDTTSSIEFDQPSPVLRHFLNAFLHSRIPAASSLPADTYQALILFATSLKATPVINLLKPLLPAYLKRKRADPYNIFRSAIAVGDWQIAGEAMAKQSKDFYWMRDKSVRGPGDLALGCKVGTFDVDPAGLPYHFWMELPKKVTWAMVRACAEKKDWKERGEKFTQLMIYIENRDKIFPQYVDMEDDDDAADSTPDAGPGPGSYDSSSDTDEASAAIAPLASQIMSQGSVLNSPPNLGRSARVRLRVQEPLFLPAEPVTPTRGRVLSDDSSQGADLFKRR</sequence>
<organism evidence="2 3">
    <name type="scientific">Dioszegia hungarica</name>
    <dbReference type="NCBI Taxonomy" id="4972"/>
    <lineage>
        <taxon>Eukaryota</taxon>
        <taxon>Fungi</taxon>
        <taxon>Dikarya</taxon>
        <taxon>Basidiomycota</taxon>
        <taxon>Agaricomycotina</taxon>
        <taxon>Tremellomycetes</taxon>
        <taxon>Tremellales</taxon>
        <taxon>Bulleribasidiaceae</taxon>
        <taxon>Dioszegia</taxon>
    </lineage>
</organism>
<dbReference type="Proteomes" id="UP001164286">
    <property type="component" value="Unassembled WGS sequence"/>
</dbReference>
<feature type="region of interest" description="Disordered" evidence="1">
    <location>
        <begin position="309"/>
        <end position="338"/>
    </location>
</feature>
<feature type="compositionally biased region" description="Low complexity" evidence="1">
    <location>
        <begin position="250"/>
        <end position="265"/>
    </location>
</feature>
<dbReference type="AlphaFoldDB" id="A0AA38H268"/>
<name>A0AA38H268_9TREE</name>
<evidence type="ECO:0000313" key="2">
    <source>
        <dbReference type="EMBL" id="KAI9632271.1"/>
    </source>
</evidence>